<evidence type="ECO:0000256" key="7">
    <source>
        <dbReference type="ARBA" id="ARBA00023033"/>
    </source>
</evidence>
<keyword evidence="5 9" id="KW-0560">Oxidoreductase</keyword>
<comment type="catalytic activity">
    <reaction evidence="1 9">
        <text>[eIF5A protein]-deoxyhypusine + AH2 + O2 = [eIF5A protein]-hypusine + A + H2O</text>
        <dbReference type="Rhea" id="RHEA:14101"/>
        <dbReference type="Rhea" id="RHEA-COMP:10144"/>
        <dbReference type="Rhea" id="RHEA-COMP:12592"/>
        <dbReference type="ChEBI" id="CHEBI:13193"/>
        <dbReference type="ChEBI" id="CHEBI:15377"/>
        <dbReference type="ChEBI" id="CHEBI:15379"/>
        <dbReference type="ChEBI" id="CHEBI:17499"/>
        <dbReference type="ChEBI" id="CHEBI:82657"/>
        <dbReference type="ChEBI" id="CHEBI:91175"/>
        <dbReference type="EC" id="1.14.99.29"/>
    </reaction>
</comment>
<dbReference type="Gene3D" id="1.25.10.10">
    <property type="entry name" value="Leucine-rich Repeat Variant"/>
    <property type="match status" value="2"/>
</dbReference>
<dbReference type="Pfam" id="PF13646">
    <property type="entry name" value="HEAT_2"/>
    <property type="match status" value="1"/>
</dbReference>
<feature type="binding site" evidence="9">
    <location>
        <position position="251"/>
    </location>
    <ligand>
        <name>Fe cation</name>
        <dbReference type="ChEBI" id="CHEBI:24875"/>
        <label>2</label>
    </ligand>
</feature>
<evidence type="ECO:0000256" key="5">
    <source>
        <dbReference type="ARBA" id="ARBA00023002"/>
    </source>
</evidence>
<feature type="binding site" evidence="9">
    <location>
        <position position="217"/>
    </location>
    <ligand>
        <name>Fe cation</name>
        <dbReference type="ChEBI" id="CHEBI:24875"/>
        <label>2</label>
    </ligand>
</feature>
<feature type="binding site" evidence="9">
    <location>
        <position position="63"/>
    </location>
    <ligand>
        <name>Fe cation</name>
        <dbReference type="ChEBI" id="CHEBI:24875"/>
        <label>1</label>
    </ligand>
</feature>
<comment type="function">
    <text evidence="9">Catalyzes the hydroxylation of the N(6)-(4-aminobutyl)-L-lysine intermediate to form hypusine, an essential post-translational modification only found in mature eIF-5A factor.</text>
</comment>
<evidence type="ECO:0000256" key="3">
    <source>
        <dbReference type="ARBA" id="ARBA00022723"/>
    </source>
</evidence>
<protein>
    <recommendedName>
        <fullName evidence="9">Deoxyhypusine hydroxylase</fullName>
        <shortName evidence="9">DOHH</shortName>
        <ecNumber evidence="9">1.14.99.29</ecNumber>
    </recommendedName>
    <alternativeName>
        <fullName evidence="9">Deoxyhypusine dioxygenase</fullName>
    </alternativeName>
    <alternativeName>
        <fullName evidence="9">Deoxyhypusine monooxygenase</fullName>
    </alternativeName>
</protein>
<evidence type="ECO:0000313" key="10">
    <source>
        <dbReference type="Proteomes" id="UP000515154"/>
    </source>
</evidence>
<comment type="similarity">
    <text evidence="9">Belongs to the deoxyhypusine hydroxylase family.</text>
</comment>
<dbReference type="UniPathway" id="UPA00354"/>
<dbReference type="SUPFAM" id="SSF48371">
    <property type="entry name" value="ARM repeat"/>
    <property type="match status" value="1"/>
</dbReference>
<dbReference type="AlphaFoldDB" id="A0A6P7SPL4"/>
<proteinExistence type="inferred from homology"/>
<evidence type="ECO:0000256" key="4">
    <source>
        <dbReference type="ARBA" id="ARBA00022737"/>
    </source>
</evidence>
<keyword evidence="6 9" id="KW-0408">Iron</keyword>
<dbReference type="PANTHER" id="PTHR12697:SF5">
    <property type="entry name" value="DEOXYHYPUSINE HYDROXYLASE"/>
    <property type="match status" value="1"/>
</dbReference>
<name>A0A6P7SPL4_9MOLL</name>
<comment type="cofactor">
    <cofactor evidence="9">
        <name>Fe(2+)</name>
        <dbReference type="ChEBI" id="CHEBI:29033"/>
    </cofactor>
    <text evidence="9">Binds 2 Fe(2+) ions per subunit.</text>
</comment>
<reference evidence="11" key="1">
    <citation type="submission" date="2025-08" db="UniProtKB">
        <authorList>
            <consortium name="RefSeq"/>
        </authorList>
    </citation>
    <scope>IDENTIFICATION</scope>
</reference>
<dbReference type="EC" id="1.14.99.29" evidence="9"/>
<accession>A0A6P7SPL4</accession>
<dbReference type="InterPro" id="IPR016024">
    <property type="entry name" value="ARM-type_fold"/>
</dbReference>
<gene>
    <name evidence="11" type="primary">LOC115215169</name>
</gene>
<organism evidence="10 11">
    <name type="scientific">Octopus sinensis</name>
    <name type="common">East Asian common octopus</name>
    <dbReference type="NCBI Taxonomy" id="2607531"/>
    <lineage>
        <taxon>Eukaryota</taxon>
        <taxon>Metazoa</taxon>
        <taxon>Spiralia</taxon>
        <taxon>Lophotrochozoa</taxon>
        <taxon>Mollusca</taxon>
        <taxon>Cephalopoda</taxon>
        <taxon>Coleoidea</taxon>
        <taxon>Octopodiformes</taxon>
        <taxon>Octopoda</taxon>
        <taxon>Incirrata</taxon>
        <taxon>Octopodidae</taxon>
        <taxon>Octopus</taxon>
    </lineage>
</organism>
<keyword evidence="7 9" id="KW-0503">Monooxygenase</keyword>
<evidence type="ECO:0000313" key="11">
    <source>
        <dbReference type="RefSeq" id="XP_029640205.1"/>
    </source>
</evidence>
<dbReference type="InterPro" id="IPR004155">
    <property type="entry name" value="PBS_lyase_HEAT"/>
</dbReference>
<keyword evidence="4" id="KW-0677">Repeat</keyword>
<dbReference type="InterPro" id="IPR027517">
    <property type="entry name" value="Deoxyhypusine_hydroxylase"/>
</dbReference>
<feature type="binding site" evidence="9">
    <location>
        <position position="96"/>
    </location>
    <ligand>
        <name>Fe cation</name>
        <dbReference type="ChEBI" id="CHEBI:24875"/>
        <label>1</label>
    </ligand>
</feature>
<keyword evidence="10" id="KW-1185">Reference proteome</keyword>
<dbReference type="PANTHER" id="PTHR12697">
    <property type="entry name" value="PBS LYASE HEAT-LIKE PROTEIN"/>
    <property type="match status" value="1"/>
</dbReference>
<dbReference type="GO" id="GO:0046872">
    <property type="term" value="F:metal ion binding"/>
    <property type="evidence" value="ECO:0007669"/>
    <property type="project" value="UniProtKB-KW"/>
</dbReference>
<feature type="binding site" evidence="9">
    <location>
        <position position="64"/>
    </location>
    <ligand>
        <name>Fe cation</name>
        <dbReference type="ChEBI" id="CHEBI:24875"/>
        <label>1</label>
    </ligand>
</feature>
<feature type="binding site" evidence="9">
    <location>
        <position position="218"/>
    </location>
    <ligand>
        <name>Fe cation</name>
        <dbReference type="ChEBI" id="CHEBI:24875"/>
        <label>2</label>
    </ligand>
</feature>
<evidence type="ECO:0000256" key="9">
    <source>
        <dbReference type="HAMAP-Rule" id="MF_03101"/>
    </source>
</evidence>
<dbReference type="Pfam" id="PF03130">
    <property type="entry name" value="HEAT_PBS"/>
    <property type="match status" value="1"/>
</dbReference>
<keyword evidence="3 9" id="KW-0479">Metal-binding</keyword>
<dbReference type="KEGG" id="osn:115215169"/>
<feature type="binding site" evidence="9">
    <location>
        <position position="97"/>
    </location>
    <ligand>
        <name>Fe cation</name>
        <dbReference type="ChEBI" id="CHEBI:24875"/>
        <label>1</label>
    </ligand>
</feature>
<dbReference type="Proteomes" id="UP000515154">
    <property type="component" value="Linkage group LG8"/>
</dbReference>
<keyword evidence="8 9" id="KW-0386">Hypusine biosynthesis</keyword>
<dbReference type="SMART" id="SM00567">
    <property type="entry name" value="EZ_HEAT"/>
    <property type="match status" value="6"/>
</dbReference>
<dbReference type="GO" id="GO:0019135">
    <property type="term" value="F:deoxyhypusine monooxygenase activity"/>
    <property type="evidence" value="ECO:0007669"/>
    <property type="project" value="UniProtKB-UniRule"/>
</dbReference>
<evidence type="ECO:0000256" key="6">
    <source>
        <dbReference type="ARBA" id="ARBA00023004"/>
    </source>
</evidence>
<evidence type="ECO:0000256" key="2">
    <source>
        <dbReference type="ARBA" id="ARBA00005041"/>
    </source>
</evidence>
<dbReference type="RefSeq" id="XP_029640205.1">
    <property type="nucleotide sequence ID" value="XM_029784345.2"/>
</dbReference>
<sequence length="310" mass="34666">MAAIERMRNSNDSISQIASVLRDQNQPLTERFRALFTLRNLGGKKAINAIAGTFSDPSALLKHELAYCLGQMQDDYAVSILTEVLEDENQEVIVRHEAGEALGAIGSLSSIKVLKKFEHNDIIELAHTCQLAIQRIRWLHGSDRHKKNLSKNPYNSIDPAPPAECQDLVKLEKMLLDESLPIYTRYRAMFSLRNMQTDEACLVLAKGFSSSDVLFRHEIAYVLGQLQNPISIKSLMEVVEKLDEDPMVRHECAEALGALGTSECTEFLAKYLSDKERIVRESCMVALDISESGDQFQYANTLSKVTSVSA</sequence>
<evidence type="ECO:0000256" key="1">
    <source>
        <dbReference type="ARBA" id="ARBA00000068"/>
    </source>
</evidence>
<evidence type="ECO:0000256" key="8">
    <source>
        <dbReference type="ARBA" id="ARBA00023256"/>
    </source>
</evidence>
<dbReference type="InterPro" id="IPR011989">
    <property type="entry name" value="ARM-like"/>
</dbReference>
<comment type="pathway">
    <text evidence="2 9">Protein modification; eIF5A hypusination.</text>
</comment>
<dbReference type="HAMAP" id="MF_03101">
    <property type="entry name" value="Deoxyhypusine_hydroxylase"/>
    <property type="match status" value="1"/>
</dbReference>
<feature type="binding site" evidence="9">
    <location>
        <position position="250"/>
    </location>
    <ligand>
        <name>Fe cation</name>
        <dbReference type="ChEBI" id="CHEBI:24875"/>
        <label>2</label>
    </ligand>
</feature>